<dbReference type="PANTHER" id="PTHR23310:SF62">
    <property type="entry name" value="ACYL-COA BINDING PROTEIN 1, ISOFORM A"/>
    <property type="match status" value="1"/>
</dbReference>
<keyword evidence="2" id="KW-0446">Lipid-binding</keyword>
<accession>A0A0U4YWR2</accession>
<protein>
    <recommendedName>
        <fullName evidence="3">ACB domain-containing protein</fullName>
    </recommendedName>
</protein>
<dbReference type="PANTHER" id="PTHR23310">
    <property type="entry name" value="ACYL-COA-BINDING PROTEIN, ACBP"/>
    <property type="match status" value="1"/>
</dbReference>
<name>A0A0U4YWR2_ASPCI</name>
<keyword evidence="5" id="KW-1185">Reference proteome</keyword>
<evidence type="ECO:0000313" key="4">
    <source>
        <dbReference type="EMBL" id="CEL01413.1"/>
    </source>
</evidence>
<sequence length="144" mass="15670">MSTNSFFTALAASQSKEKFTPAVQSAAAKVNADALKAAVDAILAGGDDASVSDADQAAALKAGFEYATELVKMLVNEPGTDDKLKLYAYFKRSRDEEPAQPSFYQFESKFKYNAWKEISHISQQRAQALYIQQVSTAIDTIGTQ</sequence>
<organism evidence="4 5">
    <name type="scientific">Aspergillus calidoustus</name>
    <dbReference type="NCBI Taxonomy" id="454130"/>
    <lineage>
        <taxon>Eukaryota</taxon>
        <taxon>Fungi</taxon>
        <taxon>Dikarya</taxon>
        <taxon>Ascomycota</taxon>
        <taxon>Pezizomycotina</taxon>
        <taxon>Eurotiomycetes</taxon>
        <taxon>Eurotiomycetidae</taxon>
        <taxon>Eurotiales</taxon>
        <taxon>Aspergillaceae</taxon>
        <taxon>Aspergillus</taxon>
        <taxon>Aspergillus subgen. Nidulantes</taxon>
    </lineage>
</organism>
<evidence type="ECO:0000256" key="2">
    <source>
        <dbReference type="ARBA" id="ARBA00023121"/>
    </source>
</evidence>
<dbReference type="GO" id="GO:0006631">
    <property type="term" value="P:fatty acid metabolic process"/>
    <property type="evidence" value="ECO:0007669"/>
    <property type="project" value="TreeGrafter"/>
</dbReference>
<evidence type="ECO:0000313" key="5">
    <source>
        <dbReference type="Proteomes" id="UP000054771"/>
    </source>
</evidence>
<dbReference type="InterPro" id="IPR000582">
    <property type="entry name" value="Acyl-CoA-binding_protein"/>
</dbReference>
<dbReference type="OMA" id="MEKPGMF"/>
<dbReference type="InterPro" id="IPR035984">
    <property type="entry name" value="Acyl-CoA-binding_sf"/>
</dbReference>
<dbReference type="AlphaFoldDB" id="A0A0U4YWR2"/>
<reference evidence="5" key="1">
    <citation type="journal article" date="2016" name="Genome Announc.">
        <title>Draft genome sequences of fungus Aspergillus calidoustus.</title>
        <authorList>
            <person name="Horn F."/>
            <person name="Linde J."/>
            <person name="Mattern D.J."/>
            <person name="Walther G."/>
            <person name="Guthke R."/>
            <person name="Scherlach K."/>
            <person name="Martin K."/>
            <person name="Brakhage A.A."/>
            <person name="Petzke L."/>
            <person name="Valiante V."/>
        </authorList>
    </citation>
    <scope>NUCLEOTIDE SEQUENCE [LARGE SCALE GENOMIC DNA]</scope>
    <source>
        <strain evidence="5">SF006504</strain>
    </source>
</reference>
<comment type="similarity">
    <text evidence="1">Belongs to the ACBP family.</text>
</comment>
<dbReference type="SUPFAM" id="SSF47027">
    <property type="entry name" value="Acyl-CoA binding protein"/>
    <property type="match status" value="1"/>
</dbReference>
<evidence type="ECO:0000256" key="1">
    <source>
        <dbReference type="ARBA" id="ARBA00005567"/>
    </source>
</evidence>
<dbReference type="EMBL" id="CDMC01000001">
    <property type="protein sequence ID" value="CEL01413.1"/>
    <property type="molecule type" value="Genomic_DNA"/>
</dbReference>
<gene>
    <name evidence="4" type="ORF">ASPCAL00996</name>
</gene>
<proteinExistence type="inferred from homology"/>
<dbReference type="Pfam" id="PF00887">
    <property type="entry name" value="ACBP"/>
    <property type="match status" value="1"/>
</dbReference>
<dbReference type="Proteomes" id="UP000054771">
    <property type="component" value="Unassembled WGS sequence"/>
</dbReference>
<evidence type="ECO:0000259" key="3">
    <source>
        <dbReference type="PROSITE" id="PS51228"/>
    </source>
</evidence>
<feature type="domain" description="ACB" evidence="3">
    <location>
        <begin position="60"/>
        <end position="143"/>
    </location>
</feature>
<dbReference type="GO" id="GO:0000062">
    <property type="term" value="F:fatty-acyl-CoA binding"/>
    <property type="evidence" value="ECO:0007669"/>
    <property type="project" value="InterPro"/>
</dbReference>
<dbReference type="InterPro" id="IPR014352">
    <property type="entry name" value="FERM/acyl-CoA-bd_prot_sf"/>
</dbReference>
<dbReference type="STRING" id="454130.A0A0U4YWR2"/>
<dbReference type="PROSITE" id="PS51228">
    <property type="entry name" value="ACB_2"/>
    <property type="match status" value="1"/>
</dbReference>
<dbReference type="Gene3D" id="1.20.80.10">
    <property type="match status" value="1"/>
</dbReference>
<dbReference type="OrthoDB" id="346910at2759"/>